<keyword evidence="3" id="KW-1185">Reference proteome</keyword>
<gene>
    <name evidence="2" type="ORF">G7066_07555</name>
</gene>
<reference evidence="2 3" key="1">
    <citation type="submission" date="2020-03" db="EMBL/GenBank/DDBJ databases">
        <title>Leucobacter sp. nov., isolated from beetles.</title>
        <authorList>
            <person name="Hyun D.-W."/>
            <person name="Bae J.-W."/>
        </authorList>
    </citation>
    <scope>NUCLEOTIDE SEQUENCE [LARGE SCALE GENOMIC DNA]</scope>
    <source>
        <strain evidence="2 3">HDW9A</strain>
    </source>
</reference>
<protein>
    <submittedName>
        <fullName evidence="2">DUF1801 domain-containing protein</fullName>
    </submittedName>
</protein>
<dbReference type="Pfam" id="PF08818">
    <property type="entry name" value="DUF1801"/>
    <property type="match status" value="1"/>
</dbReference>
<name>A0ABX6JZS3_9MICO</name>
<evidence type="ECO:0000313" key="3">
    <source>
        <dbReference type="Proteomes" id="UP000503441"/>
    </source>
</evidence>
<proteinExistence type="predicted"/>
<dbReference type="InterPro" id="IPR014922">
    <property type="entry name" value="YdhG-like"/>
</dbReference>
<feature type="domain" description="YdhG-like" evidence="1">
    <location>
        <begin position="1"/>
        <end position="74"/>
    </location>
</feature>
<sequence length="80" mass="9227">MKWQAPTFVYRGNIASFYPKTKTHVSLMFHHGAAMTDAHNLLEGTGRVSRVIRFQNEADLENKRQSLQELIVSWIADHDD</sequence>
<dbReference type="RefSeq" id="WP_166331972.1">
    <property type="nucleotide sequence ID" value="NZ_CP049933.1"/>
</dbReference>
<evidence type="ECO:0000313" key="2">
    <source>
        <dbReference type="EMBL" id="QIM19728.1"/>
    </source>
</evidence>
<dbReference type="Proteomes" id="UP000503441">
    <property type="component" value="Chromosome"/>
</dbReference>
<dbReference type="Gene3D" id="3.90.1150.200">
    <property type="match status" value="1"/>
</dbReference>
<dbReference type="EMBL" id="CP049933">
    <property type="protein sequence ID" value="QIM19728.1"/>
    <property type="molecule type" value="Genomic_DNA"/>
</dbReference>
<accession>A0ABX6JZS3</accession>
<organism evidence="2 3">
    <name type="scientific">Leucobacter coleopterorum</name>
    <dbReference type="NCBI Taxonomy" id="2714933"/>
    <lineage>
        <taxon>Bacteria</taxon>
        <taxon>Bacillati</taxon>
        <taxon>Actinomycetota</taxon>
        <taxon>Actinomycetes</taxon>
        <taxon>Micrococcales</taxon>
        <taxon>Microbacteriaceae</taxon>
        <taxon>Leucobacter</taxon>
    </lineage>
</organism>
<evidence type="ECO:0000259" key="1">
    <source>
        <dbReference type="Pfam" id="PF08818"/>
    </source>
</evidence>
<dbReference type="SUPFAM" id="SSF159888">
    <property type="entry name" value="YdhG-like"/>
    <property type="match status" value="1"/>
</dbReference>